<keyword evidence="1" id="KW-0479">Metal-binding</keyword>
<dbReference type="PANTHER" id="PTHR45798:SF97">
    <property type="entry name" value="ALCOHOL-SENSITIVE RING FINGER PROTEIN 1"/>
    <property type="match status" value="1"/>
</dbReference>
<evidence type="ECO:0000256" key="2">
    <source>
        <dbReference type="ARBA" id="ARBA00022771"/>
    </source>
</evidence>
<dbReference type="PANTHER" id="PTHR45798">
    <property type="entry name" value="RING-H2 FINGER PROTEIN ATL61-RELATED-RELATED"/>
    <property type="match status" value="1"/>
</dbReference>
<feature type="region of interest" description="Disordered" evidence="5">
    <location>
        <begin position="71"/>
        <end position="90"/>
    </location>
</feature>
<organism evidence="7 8">
    <name type="scientific">Heterodera schachtii</name>
    <name type="common">Sugarbeet cyst nematode worm</name>
    <name type="synonym">Tylenchus schachtii</name>
    <dbReference type="NCBI Taxonomy" id="97005"/>
    <lineage>
        <taxon>Eukaryota</taxon>
        <taxon>Metazoa</taxon>
        <taxon>Ecdysozoa</taxon>
        <taxon>Nematoda</taxon>
        <taxon>Chromadorea</taxon>
        <taxon>Rhabditida</taxon>
        <taxon>Tylenchina</taxon>
        <taxon>Tylenchomorpha</taxon>
        <taxon>Tylenchoidea</taxon>
        <taxon>Heteroderidae</taxon>
        <taxon>Heteroderinae</taxon>
        <taxon>Heterodera</taxon>
    </lineage>
</organism>
<proteinExistence type="predicted"/>
<gene>
    <name evidence="7" type="ORF">niasHS_016143</name>
</gene>
<accession>A0ABD2HZ38</accession>
<dbReference type="GO" id="GO:0008270">
    <property type="term" value="F:zinc ion binding"/>
    <property type="evidence" value="ECO:0007669"/>
    <property type="project" value="UniProtKB-KW"/>
</dbReference>
<dbReference type="CDD" id="cd16454">
    <property type="entry name" value="RING-H2_PA-TM-RING"/>
    <property type="match status" value="2"/>
</dbReference>
<dbReference type="PROSITE" id="PS50089">
    <property type="entry name" value="ZF_RING_2"/>
    <property type="match status" value="2"/>
</dbReference>
<comment type="caution">
    <text evidence="7">The sequence shown here is derived from an EMBL/GenBank/DDBJ whole genome shotgun (WGS) entry which is preliminary data.</text>
</comment>
<dbReference type="EMBL" id="JBICCN010000411">
    <property type="protein sequence ID" value="KAL3070316.1"/>
    <property type="molecule type" value="Genomic_DNA"/>
</dbReference>
<evidence type="ECO:0000313" key="8">
    <source>
        <dbReference type="Proteomes" id="UP001620645"/>
    </source>
</evidence>
<evidence type="ECO:0000313" key="7">
    <source>
        <dbReference type="EMBL" id="KAL3070316.1"/>
    </source>
</evidence>
<evidence type="ECO:0000256" key="5">
    <source>
        <dbReference type="SAM" id="MobiDB-lite"/>
    </source>
</evidence>
<dbReference type="InterPro" id="IPR001841">
    <property type="entry name" value="Znf_RING"/>
</dbReference>
<dbReference type="Proteomes" id="UP001620645">
    <property type="component" value="Unassembled WGS sequence"/>
</dbReference>
<dbReference type="InterPro" id="IPR052788">
    <property type="entry name" value="RING-type_E3_ligase_ATL"/>
</dbReference>
<evidence type="ECO:0000256" key="3">
    <source>
        <dbReference type="ARBA" id="ARBA00022833"/>
    </source>
</evidence>
<dbReference type="Gene3D" id="3.30.40.10">
    <property type="entry name" value="Zinc/RING finger domain, C3HC4 (zinc finger)"/>
    <property type="match status" value="2"/>
</dbReference>
<keyword evidence="8" id="KW-1185">Reference proteome</keyword>
<evidence type="ECO:0000259" key="6">
    <source>
        <dbReference type="PROSITE" id="PS50089"/>
    </source>
</evidence>
<feature type="domain" description="RING-type" evidence="6">
    <location>
        <begin position="294"/>
        <end position="335"/>
    </location>
</feature>
<dbReference type="SMART" id="SM00184">
    <property type="entry name" value="RING"/>
    <property type="match status" value="2"/>
</dbReference>
<sequence length="474" mass="52621">MKKDNANKLSAHVKKLKQSLAYAVFFMAKRGQIPLESTRGEKKNESKAMLIELINTYNELQLDIEKEIKVGKKSTKKGKGKNEQKGREEKGKKERCFLQFVARSLEIEWDANAFYGQNGDDDDEMIDLATIFLVMAVIICFMEIEHRARMNYMRGARPNRLPNPLPNRLPNPLPNRLPNPLPNRLPNRLPNPLPNRLPNPLPNRLPNRLPNPLPNRLPNPLPNRLPNPLPNRLPNPLPNRLPNPLPNRLPNPLPNRLPNRLPNPLPNRSQSAIDIFNALDQKPYVANDEEGNSCPICIAEIKPGTMVKPLPCNHIFHNECISSWLSQHITCPSCRYTAIAVFNALDQKPHVANDEEGNFCPICIAEIKPGTMVKPLPCNHIFHNECISSWLSQHITCPSCREALSMTNAVRVSSNGQANCATNGNGSGSAQGTAAVAANPQEVVIDMPSDGIVGTVTDGAETTRHNNGTTNGPN</sequence>
<keyword evidence="3" id="KW-0862">Zinc</keyword>
<feature type="compositionally biased region" description="Pro residues" evidence="5">
    <location>
        <begin position="161"/>
        <end position="255"/>
    </location>
</feature>
<feature type="compositionally biased region" description="Basic and acidic residues" evidence="5">
    <location>
        <begin position="80"/>
        <end position="90"/>
    </location>
</feature>
<keyword evidence="2 4" id="KW-0863">Zinc-finger</keyword>
<reference evidence="7 8" key="1">
    <citation type="submission" date="2024-10" db="EMBL/GenBank/DDBJ databases">
        <authorList>
            <person name="Kim D."/>
        </authorList>
    </citation>
    <scope>NUCLEOTIDE SEQUENCE [LARGE SCALE GENOMIC DNA]</scope>
    <source>
        <strain evidence="7">Taebaek</strain>
    </source>
</reference>
<protein>
    <recommendedName>
        <fullName evidence="6">RING-type domain-containing protein</fullName>
    </recommendedName>
</protein>
<dbReference type="InterPro" id="IPR013083">
    <property type="entry name" value="Znf_RING/FYVE/PHD"/>
</dbReference>
<feature type="domain" description="RING-type" evidence="6">
    <location>
        <begin position="360"/>
        <end position="401"/>
    </location>
</feature>
<evidence type="ECO:0000256" key="4">
    <source>
        <dbReference type="PROSITE-ProRule" id="PRU00175"/>
    </source>
</evidence>
<dbReference type="SUPFAM" id="SSF57850">
    <property type="entry name" value="RING/U-box"/>
    <property type="match status" value="2"/>
</dbReference>
<feature type="region of interest" description="Disordered" evidence="5">
    <location>
        <begin position="157"/>
        <end position="255"/>
    </location>
</feature>
<dbReference type="AlphaFoldDB" id="A0ABD2HZ38"/>
<dbReference type="Pfam" id="PF13639">
    <property type="entry name" value="zf-RING_2"/>
    <property type="match status" value="2"/>
</dbReference>
<evidence type="ECO:0000256" key="1">
    <source>
        <dbReference type="ARBA" id="ARBA00022723"/>
    </source>
</evidence>
<name>A0ABD2HZ38_HETSC</name>